<dbReference type="PROSITE" id="PS00690">
    <property type="entry name" value="DEAH_ATP_HELICASE"/>
    <property type="match status" value="1"/>
</dbReference>
<dbReference type="SMART" id="SM00490">
    <property type="entry name" value="HELICc"/>
    <property type="match status" value="1"/>
</dbReference>
<accession>A0ABM2A4X1</accession>
<dbReference type="Pfam" id="PF04408">
    <property type="entry name" value="WHD_HA2"/>
    <property type="match status" value="1"/>
</dbReference>
<dbReference type="InterPro" id="IPR048333">
    <property type="entry name" value="HA2_WH"/>
</dbReference>
<organism evidence="10 11">
    <name type="scientific">Aedes albopictus</name>
    <name type="common">Asian tiger mosquito</name>
    <name type="synonym">Stegomyia albopicta</name>
    <dbReference type="NCBI Taxonomy" id="7160"/>
    <lineage>
        <taxon>Eukaryota</taxon>
        <taxon>Metazoa</taxon>
        <taxon>Ecdysozoa</taxon>
        <taxon>Arthropoda</taxon>
        <taxon>Hexapoda</taxon>
        <taxon>Insecta</taxon>
        <taxon>Pterygota</taxon>
        <taxon>Neoptera</taxon>
        <taxon>Endopterygota</taxon>
        <taxon>Diptera</taxon>
        <taxon>Nematocera</taxon>
        <taxon>Culicoidea</taxon>
        <taxon>Culicidae</taxon>
        <taxon>Culicinae</taxon>
        <taxon>Aedini</taxon>
        <taxon>Aedes</taxon>
        <taxon>Stegomyia</taxon>
    </lineage>
</organism>
<dbReference type="RefSeq" id="XP_019530500.2">
    <property type="nucleotide sequence ID" value="XM_019674955.3"/>
</dbReference>
<evidence type="ECO:0000313" key="11">
    <source>
        <dbReference type="Proteomes" id="UP000069940"/>
    </source>
</evidence>
<keyword evidence="5" id="KW-0067">ATP-binding</keyword>
<dbReference type="InterPro" id="IPR002464">
    <property type="entry name" value="DNA/RNA_helicase_DEAH_CS"/>
</dbReference>
<reference evidence="11" key="1">
    <citation type="journal article" date="2015" name="Proc. Natl. Acad. Sci. U.S.A.">
        <title>Genome sequence of the Asian Tiger mosquito, Aedes albopictus, reveals insights into its biology, genetics, and evolution.</title>
        <authorList>
            <person name="Chen X.G."/>
            <person name="Jiang X."/>
            <person name="Gu J."/>
            <person name="Xu M."/>
            <person name="Wu Y."/>
            <person name="Deng Y."/>
            <person name="Zhang C."/>
            <person name="Bonizzoni M."/>
            <person name="Dermauw W."/>
            <person name="Vontas J."/>
            <person name="Armbruster P."/>
            <person name="Huang X."/>
            <person name="Yang Y."/>
            <person name="Zhang H."/>
            <person name="He W."/>
            <person name="Peng H."/>
            <person name="Liu Y."/>
            <person name="Wu K."/>
            <person name="Chen J."/>
            <person name="Lirakis M."/>
            <person name="Topalis P."/>
            <person name="Van Leeuwen T."/>
            <person name="Hall A.B."/>
            <person name="Jiang X."/>
            <person name="Thorpe C."/>
            <person name="Mueller R.L."/>
            <person name="Sun C."/>
            <person name="Waterhouse R.M."/>
            <person name="Yan G."/>
            <person name="Tu Z.J."/>
            <person name="Fang X."/>
            <person name="James A.A."/>
        </authorList>
    </citation>
    <scope>NUCLEOTIDE SEQUENCE [LARGE SCALE GENOMIC DNA]</scope>
    <source>
        <strain evidence="11">Foshan</strain>
    </source>
</reference>
<evidence type="ECO:0000256" key="4">
    <source>
        <dbReference type="ARBA" id="ARBA00022806"/>
    </source>
</evidence>
<dbReference type="InterPro" id="IPR011709">
    <property type="entry name" value="DEAD-box_helicase_OB_fold"/>
</dbReference>
<keyword evidence="6" id="KW-0694">RNA-binding</keyword>
<dbReference type="EnsemblMetazoa" id="AALFPA23_024485.R36497">
    <property type="protein sequence ID" value="AALFPA23_024485.P36497"/>
    <property type="gene ID" value="AALFPA23_024485"/>
</dbReference>
<feature type="compositionally biased region" description="Basic residues" evidence="7">
    <location>
        <begin position="52"/>
        <end position="65"/>
    </location>
</feature>
<feature type="compositionally biased region" description="Basic and acidic residues" evidence="7">
    <location>
        <begin position="70"/>
        <end position="79"/>
    </location>
</feature>
<dbReference type="InterPro" id="IPR001650">
    <property type="entry name" value="Helicase_C-like"/>
</dbReference>
<dbReference type="Gene3D" id="1.20.120.1080">
    <property type="match status" value="1"/>
</dbReference>
<evidence type="ECO:0000256" key="3">
    <source>
        <dbReference type="ARBA" id="ARBA00022801"/>
    </source>
</evidence>
<feature type="domain" description="Helicase C-terminal" evidence="9">
    <location>
        <begin position="518"/>
        <end position="686"/>
    </location>
</feature>
<dbReference type="Pfam" id="PF07717">
    <property type="entry name" value="OB_NTP_bind"/>
    <property type="match status" value="1"/>
</dbReference>
<dbReference type="PROSITE" id="PS51194">
    <property type="entry name" value="HELICASE_CTER"/>
    <property type="match status" value="1"/>
</dbReference>
<dbReference type="Pfam" id="PF21010">
    <property type="entry name" value="HA2_C"/>
    <property type="match status" value="1"/>
</dbReference>
<dbReference type="PANTHER" id="PTHR18934">
    <property type="entry name" value="ATP-DEPENDENT RNA HELICASE"/>
    <property type="match status" value="1"/>
</dbReference>
<evidence type="ECO:0000259" key="8">
    <source>
        <dbReference type="PROSITE" id="PS51192"/>
    </source>
</evidence>
<dbReference type="Pfam" id="PF00270">
    <property type="entry name" value="DEAD"/>
    <property type="match status" value="1"/>
</dbReference>
<keyword evidence="11" id="KW-1185">Reference proteome</keyword>
<dbReference type="Proteomes" id="UP000069940">
    <property type="component" value="Unassembled WGS sequence"/>
</dbReference>
<sequence>MSDCEESLESRLAKFRLDRELTKQDSATGGAVQSDMDRDPNNGDRGNGGGRFHGRGHRGGKHGRGGRGGYKGDRDEPWRGGKKLRRHKVAERMAYENGDGGSGANRFKRFGDPRDDEVVTGGDERPPPGLRGRALGLFYRDRQTRKKKESEKRKAVDITIPQWQIQEIRTQLKLPDGQGNVDFFKHFIHNEDINSPFKNEYLRVINKNLEQILKEESVKNEVPSDDSQVEWKQSVNNKFYEECLKKDYLGEMKYFREKLPAFGSRQNILEMIDAHQVILVKGETGSGKTTQIPQFILDQAMLQGKGSDCRIICTQPRRISAITLSERVAAERGERLGKSVGYQIRLDSKKPRSEGASITFCTTGIVLSIMQSDPCLKDYSHLILDEIHERDVITDLLLGITKMILPYRRDLKIILMSATLTADTFSSYFNNCPMVEIPGLTFPVQEFYLEDVVAELNFHDFEGQQTQKNYRSRDSYIMQFYDMIDPYLPELRAHYSAQVLRTISNPQSETRQNDLIVELICYITATKPDGAILVFLPSLAQITEVNKLLTRHRRLSQMSTLIYPLHSKVPQLDQKAVFSRPRPGTRKVILATNIAETSITIDDVVYVVNAGRHKINMYEDGISSLRDEWISISNEIQRKGRAGRVQPGVCYHLYTRARRNVLLQNTPPEILRVALDEVILHIKILALGDARRFLEKLLDRPSDAVIEESLELLNRLNAIDDNEMLTPLGYHLARLPMDPRTGKMVLLSSIFSCTDPITSIAASLSFKDAFYKPFGKEKEVDRVRRRFAEGFHSDHLMLANVIHQWSQLSYRDLPDFARRNFLNQNTMNQLCSMKAQFCEYFHSAKFLDHAQPEAHSNNRNSANDKLLTAIVGAGLYPNVAFVRKIIRNRHNADGRAILMIEGQGRATIHPSSVNSTLGNYDSNFVVYYEKQKISELTIFDTTVVNPFPLFFFGDNHVETHEGFEMISISGHYCLKCNKETYRLIQDLRGGFNLFLQKKICEPSPVDWSSEEGALLRAIIELITIDGKFEDDFDDNDDSSTSSFSRSCLGGESSRYYE</sequence>
<protein>
    <recommendedName>
        <fullName evidence="1">RNA helicase</fullName>
        <ecNumber evidence="1">3.6.4.13</ecNumber>
    </recommendedName>
</protein>
<feature type="compositionally biased region" description="Basic and acidic residues" evidence="7">
    <location>
        <begin position="109"/>
        <end position="126"/>
    </location>
</feature>
<dbReference type="PROSITE" id="PS51192">
    <property type="entry name" value="HELICASE_ATP_BIND_1"/>
    <property type="match status" value="1"/>
</dbReference>
<feature type="region of interest" description="Disordered" evidence="7">
    <location>
        <begin position="15"/>
        <end position="133"/>
    </location>
</feature>
<dbReference type="PANTHER" id="PTHR18934:SF237">
    <property type="entry name" value="ATP-DEPENDENT DNA_RNA HELICASE DHX36"/>
    <property type="match status" value="1"/>
</dbReference>
<dbReference type="InterPro" id="IPR014001">
    <property type="entry name" value="Helicase_ATP-bd"/>
</dbReference>
<dbReference type="SUPFAM" id="SSF52540">
    <property type="entry name" value="P-loop containing nucleoside triphosphate hydrolases"/>
    <property type="match status" value="1"/>
</dbReference>
<proteinExistence type="predicted"/>
<evidence type="ECO:0000256" key="2">
    <source>
        <dbReference type="ARBA" id="ARBA00022741"/>
    </source>
</evidence>
<dbReference type="Pfam" id="PF26026">
    <property type="entry name" value="RNA_hel_CTD"/>
    <property type="match status" value="1"/>
</dbReference>
<dbReference type="InterPro" id="IPR007502">
    <property type="entry name" value="Helicase-assoc_dom"/>
</dbReference>
<dbReference type="InterPro" id="IPR059023">
    <property type="entry name" value="RNA_hel_CTD"/>
</dbReference>
<evidence type="ECO:0000259" key="9">
    <source>
        <dbReference type="PROSITE" id="PS51194"/>
    </source>
</evidence>
<dbReference type="InterPro" id="IPR011545">
    <property type="entry name" value="DEAD/DEAH_box_helicase_dom"/>
</dbReference>
<evidence type="ECO:0000256" key="1">
    <source>
        <dbReference type="ARBA" id="ARBA00012552"/>
    </source>
</evidence>
<evidence type="ECO:0000256" key="5">
    <source>
        <dbReference type="ARBA" id="ARBA00022840"/>
    </source>
</evidence>
<dbReference type="SMART" id="SM00487">
    <property type="entry name" value="DEXDc"/>
    <property type="match status" value="1"/>
</dbReference>
<dbReference type="EC" id="3.6.4.13" evidence="1"/>
<feature type="domain" description="Helicase ATP-binding" evidence="8">
    <location>
        <begin position="269"/>
        <end position="438"/>
    </location>
</feature>
<evidence type="ECO:0000313" key="10">
    <source>
        <dbReference type="EnsemblMetazoa" id="AALFPA23_024485.P36497"/>
    </source>
</evidence>
<dbReference type="CDD" id="cd18791">
    <property type="entry name" value="SF2_C_RHA"/>
    <property type="match status" value="1"/>
</dbReference>
<keyword evidence="3" id="KW-0378">Hydrolase</keyword>
<feature type="region of interest" description="Disordered" evidence="7">
    <location>
        <begin position="1033"/>
        <end position="1057"/>
    </location>
</feature>
<dbReference type="SMART" id="SM00847">
    <property type="entry name" value="HA2"/>
    <property type="match status" value="1"/>
</dbReference>
<dbReference type="GeneID" id="109402297"/>
<name>A0ABM2A4X1_AEDAL</name>
<keyword evidence="4" id="KW-0347">Helicase</keyword>
<dbReference type="Pfam" id="PF00271">
    <property type="entry name" value="Helicase_C"/>
    <property type="match status" value="1"/>
</dbReference>
<evidence type="ECO:0000256" key="6">
    <source>
        <dbReference type="ARBA" id="ARBA00022884"/>
    </source>
</evidence>
<dbReference type="InterPro" id="IPR027417">
    <property type="entry name" value="P-loop_NTPase"/>
</dbReference>
<feature type="compositionally biased region" description="Basic residues" evidence="7">
    <location>
        <begin position="80"/>
        <end position="89"/>
    </location>
</feature>
<keyword evidence="2" id="KW-0547">Nucleotide-binding</keyword>
<reference evidence="10" key="2">
    <citation type="submission" date="2025-05" db="UniProtKB">
        <authorList>
            <consortium name="EnsemblMetazoa"/>
        </authorList>
    </citation>
    <scope>IDENTIFICATION</scope>
    <source>
        <strain evidence="10">Foshan</strain>
    </source>
</reference>
<evidence type="ECO:0000256" key="7">
    <source>
        <dbReference type="SAM" id="MobiDB-lite"/>
    </source>
</evidence>
<dbReference type="Gene3D" id="3.40.50.300">
    <property type="entry name" value="P-loop containing nucleotide triphosphate hydrolases"/>
    <property type="match status" value="2"/>
</dbReference>